<proteinExistence type="predicted"/>
<accession>A0ACC0XDE5</accession>
<protein>
    <submittedName>
        <fullName evidence="1">Uncharacterized protein</fullName>
    </submittedName>
</protein>
<reference evidence="2" key="1">
    <citation type="journal article" date="2023" name="G3 (Bethesda)">
        <title>Genome assembly and association tests identify interacting loci associated with vigor, precocity, and sex in interspecific pistachio rootstocks.</title>
        <authorList>
            <person name="Palmer W."/>
            <person name="Jacygrad E."/>
            <person name="Sagayaradj S."/>
            <person name="Cavanaugh K."/>
            <person name="Han R."/>
            <person name="Bertier L."/>
            <person name="Beede B."/>
            <person name="Kafkas S."/>
            <person name="Golino D."/>
            <person name="Preece J."/>
            <person name="Michelmore R."/>
        </authorList>
    </citation>
    <scope>NUCLEOTIDE SEQUENCE [LARGE SCALE GENOMIC DNA]</scope>
</reference>
<evidence type="ECO:0000313" key="2">
    <source>
        <dbReference type="Proteomes" id="UP001163603"/>
    </source>
</evidence>
<comment type="caution">
    <text evidence="1">The sequence shown here is derived from an EMBL/GenBank/DDBJ whole genome shotgun (WGS) entry which is preliminary data.</text>
</comment>
<keyword evidence="2" id="KW-1185">Reference proteome</keyword>
<organism evidence="1 2">
    <name type="scientific">Pistacia integerrima</name>
    <dbReference type="NCBI Taxonomy" id="434235"/>
    <lineage>
        <taxon>Eukaryota</taxon>
        <taxon>Viridiplantae</taxon>
        <taxon>Streptophyta</taxon>
        <taxon>Embryophyta</taxon>
        <taxon>Tracheophyta</taxon>
        <taxon>Spermatophyta</taxon>
        <taxon>Magnoliopsida</taxon>
        <taxon>eudicotyledons</taxon>
        <taxon>Gunneridae</taxon>
        <taxon>Pentapetalae</taxon>
        <taxon>rosids</taxon>
        <taxon>malvids</taxon>
        <taxon>Sapindales</taxon>
        <taxon>Anacardiaceae</taxon>
        <taxon>Pistacia</taxon>
    </lineage>
</organism>
<gene>
    <name evidence="1" type="ORF">Pint_21818</name>
</gene>
<dbReference type="Proteomes" id="UP001163603">
    <property type="component" value="Chromosome 13"/>
</dbReference>
<dbReference type="EMBL" id="CM047748">
    <property type="protein sequence ID" value="KAJ0014268.1"/>
    <property type="molecule type" value="Genomic_DNA"/>
</dbReference>
<name>A0ACC0XDE5_9ROSI</name>
<evidence type="ECO:0000313" key="1">
    <source>
        <dbReference type="EMBL" id="KAJ0014268.1"/>
    </source>
</evidence>
<sequence length="301" mass="34669">MENDTSISDLFKHVVSLDILEGVNLTIEEAQDRLYALVCELKDSCLLFEGFKSEQFVMHNIIRTVALTIAYTDHHVFTGINDIEMEWKNKVKLKKCTKISLSDGSIISQLWPEDLDCPDLEFFYVINSSVSLFEIPEDFFMVMPKIKVLNLRSKRGLTLPPSLDLLTNLQTLCLDDSKIEDVVIIGKLRKLKVLSLQRSDVKELPGEICQLTQLRLLDVRNCWRLKVIAPNVISKLPQLEELYVKGCPIQWKDEVLEELKGFSQLTRLELDINDNNMLPKGFFCKELGRYDISIGDWPPQY</sequence>